<dbReference type="AlphaFoldDB" id="A0A1F7YJJ9"/>
<keyword evidence="1" id="KW-0175">Coiled coil</keyword>
<protein>
    <submittedName>
        <fullName evidence="2">Uncharacterized protein</fullName>
    </submittedName>
</protein>
<dbReference type="EMBL" id="MGGL01000004">
    <property type="protein sequence ID" value="OGM27442.1"/>
    <property type="molecule type" value="Genomic_DNA"/>
</dbReference>
<organism evidence="2 3">
    <name type="scientific">Candidatus Woesebacteria bacterium RIFCSPHIGHO2_01_FULL_40_22</name>
    <dbReference type="NCBI Taxonomy" id="1802499"/>
    <lineage>
        <taxon>Bacteria</taxon>
        <taxon>Candidatus Woeseibacteriota</taxon>
    </lineage>
</organism>
<reference evidence="2 3" key="1">
    <citation type="journal article" date="2016" name="Nat. Commun.">
        <title>Thousands of microbial genomes shed light on interconnected biogeochemical processes in an aquifer system.</title>
        <authorList>
            <person name="Anantharaman K."/>
            <person name="Brown C.T."/>
            <person name="Hug L.A."/>
            <person name="Sharon I."/>
            <person name="Castelle C.J."/>
            <person name="Probst A.J."/>
            <person name="Thomas B.C."/>
            <person name="Singh A."/>
            <person name="Wilkins M.J."/>
            <person name="Karaoz U."/>
            <person name="Brodie E.L."/>
            <person name="Williams K.H."/>
            <person name="Hubbard S.S."/>
            <person name="Banfield J.F."/>
        </authorList>
    </citation>
    <scope>NUCLEOTIDE SEQUENCE [LARGE SCALE GENOMIC DNA]</scope>
</reference>
<proteinExistence type="predicted"/>
<comment type="caution">
    <text evidence="2">The sequence shown here is derived from an EMBL/GenBank/DDBJ whole genome shotgun (WGS) entry which is preliminary data.</text>
</comment>
<name>A0A1F7YJJ9_9BACT</name>
<gene>
    <name evidence="2" type="ORF">A2628_01465</name>
</gene>
<evidence type="ECO:0000313" key="2">
    <source>
        <dbReference type="EMBL" id="OGM27442.1"/>
    </source>
</evidence>
<accession>A0A1F7YJJ9</accession>
<dbReference type="Proteomes" id="UP000179221">
    <property type="component" value="Unassembled WGS sequence"/>
</dbReference>
<feature type="coiled-coil region" evidence="1">
    <location>
        <begin position="22"/>
        <end position="49"/>
    </location>
</feature>
<sequence length="109" mass="12596">MDLHKTFPKTSNYLNSLDITSADSLDKTAKRLMDDMNAYERASQALRRRFVRGAETVQGIDRGGRLMKIKRDKEGGTYKYFVEGGNGSWSHPEERIWVVAMYCLWQDSK</sequence>
<evidence type="ECO:0000313" key="3">
    <source>
        <dbReference type="Proteomes" id="UP000179221"/>
    </source>
</evidence>
<evidence type="ECO:0000256" key="1">
    <source>
        <dbReference type="SAM" id="Coils"/>
    </source>
</evidence>